<protein>
    <submittedName>
        <fullName evidence="7">Serine/threonine protein kinase</fullName>
    </submittedName>
</protein>
<dbReference type="GO" id="GO:0005524">
    <property type="term" value="F:ATP binding"/>
    <property type="evidence" value="ECO:0007669"/>
    <property type="project" value="UniProtKB-KW"/>
</dbReference>
<gene>
    <name evidence="7" type="ORF">ENP06_04660</name>
</gene>
<dbReference type="Gene3D" id="1.10.510.10">
    <property type="entry name" value="Transferase(Phosphotransferase) domain 1"/>
    <property type="match status" value="1"/>
</dbReference>
<keyword evidence="3 7" id="KW-0418">Kinase</keyword>
<dbReference type="AlphaFoldDB" id="A0A7V1ZIF4"/>
<feature type="region of interest" description="Disordered" evidence="5">
    <location>
        <begin position="173"/>
        <end position="221"/>
    </location>
</feature>
<accession>A0A7V1ZIF4</accession>
<feature type="domain" description="Protein kinase" evidence="6">
    <location>
        <begin position="12"/>
        <end position="278"/>
    </location>
</feature>
<evidence type="ECO:0000256" key="5">
    <source>
        <dbReference type="SAM" id="MobiDB-lite"/>
    </source>
</evidence>
<dbReference type="PANTHER" id="PTHR43289:SF6">
    <property type="entry name" value="SERINE_THREONINE-PROTEIN KINASE NEKL-3"/>
    <property type="match status" value="1"/>
</dbReference>
<evidence type="ECO:0000313" key="7">
    <source>
        <dbReference type="EMBL" id="HEQ88685.1"/>
    </source>
</evidence>
<dbReference type="InterPro" id="IPR008266">
    <property type="entry name" value="Tyr_kinase_AS"/>
</dbReference>
<dbReference type="PROSITE" id="PS50011">
    <property type="entry name" value="PROTEIN_KINASE_DOM"/>
    <property type="match status" value="1"/>
</dbReference>
<keyword evidence="1" id="KW-0808">Transferase</keyword>
<dbReference type="SUPFAM" id="SSF56112">
    <property type="entry name" value="Protein kinase-like (PK-like)"/>
    <property type="match status" value="1"/>
</dbReference>
<dbReference type="PANTHER" id="PTHR43289">
    <property type="entry name" value="MITOGEN-ACTIVATED PROTEIN KINASE KINASE KINASE 20-RELATED"/>
    <property type="match status" value="1"/>
</dbReference>
<name>A0A7V1ZIF4_9BACT</name>
<proteinExistence type="predicted"/>
<keyword evidence="4" id="KW-0067">ATP-binding</keyword>
<reference evidence="7" key="1">
    <citation type="journal article" date="2020" name="mSystems">
        <title>Genome- and Community-Level Interaction Insights into Carbon Utilization and Element Cycling Functions of Hydrothermarchaeota in Hydrothermal Sediment.</title>
        <authorList>
            <person name="Zhou Z."/>
            <person name="Liu Y."/>
            <person name="Xu W."/>
            <person name="Pan J."/>
            <person name="Luo Z.H."/>
            <person name="Li M."/>
        </authorList>
    </citation>
    <scope>NUCLEOTIDE SEQUENCE [LARGE SCALE GENOMIC DNA]</scope>
    <source>
        <strain evidence="7">SpSt-186</strain>
    </source>
</reference>
<evidence type="ECO:0000256" key="3">
    <source>
        <dbReference type="ARBA" id="ARBA00022777"/>
    </source>
</evidence>
<sequence length="278" mass="30627">MATVLEQVQEKYELLGKIKEGGMGAIYKVRHKLLGEERVVKIMRPQLEGDQEFAVRFVREAQTLIRVRHPNIAQLYDFFADEAGNAAMVMEYIPGIDLRELLRRHGPPSLGLAVEVAFQSLEAIGFLHRRNMVHRDISPDNLMLCRDADGKPLVKLIDLGIVKVLEAEATGLTSTGRWSQRGPPTAPKRTASASRQSRKVASGSGSPVRSMAAPPTSPSLSLSFKPAFSATLSRTRTAAAVTSGPMPSPGSTAILSKVGLRFRVCRWGRFGRRPRSWR</sequence>
<dbReference type="InterPro" id="IPR000719">
    <property type="entry name" value="Prot_kinase_dom"/>
</dbReference>
<dbReference type="GO" id="GO:0004674">
    <property type="term" value="F:protein serine/threonine kinase activity"/>
    <property type="evidence" value="ECO:0007669"/>
    <property type="project" value="UniProtKB-KW"/>
</dbReference>
<feature type="compositionally biased region" description="Low complexity" evidence="5">
    <location>
        <begin position="210"/>
        <end position="221"/>
    </location>
</feature>
<evidence type="ECO:0000256" key="4">
    <source>
        <dbReference type="ARBA" id="ARBA00022840"/>
    </source>
</evidence>
<keyword evidence="7" id="KW-0723">Serine/threonine-protein kinase</keyword>
<dbReference type="PROSITE" id="PS00109">
    <property type="entry name" value="PROTEIN_KINASE_TYR"/>
    <property type="match status" value="1"/>
</dbReference>
<evidence type="ECO:0000259" key="6">
    <source>
        <dbReference type="PROSITE" id="PS50011"/>
    </source>
</evidence>
<dbReference type="EMBL" id="DSHW01000354">
    <property type="protein sequence ID" value="HEQ88685.1"/>
    <property type="molecule type" value="Genomic_DNA"/>
</dbReference>
<evidence type="ECO:0000256" key="1">
    <source>
        <dbReference type="ARBA" id="ARBA00022679"/>
    </source>
</evidence>
<evidence type="ECO:0000256" key="2">
    <source>
        <dbReference type="ARBA" id="ARBA00022741"/>
    </source>
</evidence>
<dbReference type="Pfam" id="PF00069">
    <property type="entry name" value="Pkinase"/>
    <property type="match status" value="1"/>
</dbReference>
<keyword evidence="2" id="KW-0547">Nucleotide-binding</keyword>
<comment type="caution">
    <text evidence="7">The sequence shown here is derived from an EMBL/GenBank/DDBJ whole genome shotgun (WGS) entry which is preliminary data.</text>
</comment>
<organism evidence="7">
    <name type="scientific">Thermoanaerobaculum aquaticum</name>
    <dbReference type="NCBI Taxonomy" id="1312852"/>
    <lineage>
        <taxon>Bacteria</taxon>
        <taxon>Pseudomonadati</taxon>
        <taxon>Acidobacteriota</taxon>
        <taxon>Thermoanaerobaculia</taxon>
        <taxon>Thermoanaerobaculales</taxon>
        <taxon>Thermoanaerobaculaceae</taxon>
        <taxon>Thermoanaerobaculum</taxon>
    </lineage>
</organism>
<dbReference type="InterPro" id="IPR011009">
    <property type="entry name" value="Kinase-like_dom_sf"/>
</dbReference>
<dbReference type="CDD" id="cd14014">
    <property type="entry name" value="STKc_PknB_like"/>
    <property type="match status" value="1"/>
</dbReference>